<evidence type="ECO:0000256" key="2">
    <source>
        <dbReference type="ARBA" id="ARBA00023015"/>
    </source>
</evidence>
<evidence type="ECO:0000259" key="6">
    <source>
        <dbReference type="Pfam" id="PF04542"/>
    </source>
</evidence>
<dbReference type="Gene3D" id="1.10.10.10">
    <property type="entry name" value="Winged helix-like DNA-binding domain superfamily/Winged helix DNA-binding domain"/>
    <property type="match status" value="1"/>
</dbReference>
<keyword evidence="3" id="KW-0731">Sigma factor</keyword>
<dbReference type="InterPro" id="IPR007627">
    <property type="entry name" value="RNA_pol_sigma70_r2"/>
</dbReference>
<dbReference type="InterPro" id="IPR036388">
    <property type="entry name" value="WH-like_DNA-bd_sf"/>
</dbReference>
<dbReference type="RefSeq" id="WP_130558191.1">
    <property type="nucleotide sequence ID" value="NZ_AP028947.1"/>
</dbReference>
<dbReference type="GO" id="GO:0006352">
    <property type="term" value="P:DNA-templated transcription initiation"/>
    <property type="evidence" value="ECO:0007669"/>
    <property type="project" value="InterPro"/>
</dbReference>
<dbReference type="InterPro" id="IPR013325">
    <property type="entry name" value="RNA_pol_sigma_r2"/>
</dbReference>
<dbReference type="SUPFAM" id="SSF88946">
    <property type="entry name" value="Sigma2 domain of RNA polymerase sigma factors"/>
    <property type="match status" value="1"/>
</dbReference>
<dbReference type="InterPro" id="IPR039425">
    <property type="entry name" value="RNA_pol_sigma-70-like"/>
</dbReference>
<dbReference type="GO" id="GO:0016987">
    <property type="term" value="F:sigma factor activity"/>
    <property type="evidence" value="ECO:0007669"/>
    <property type="project" value="UniProtKB-KW"/>
</dbReference>
<dbReference type="InterPro" id="IPR014284">
    <property type="entry name" value="RNA_pol_sigma-70_dom"/>
</dbReference>
<dbReference type="CDD" id="cd06171">
    <property type="entry name" value="Sigma70_r4"/>
    <property type="match status" value="1"/>
</dbReference>
<keyword evidence="9" id="KW-1185">Reference proteome</keyword>
<evidence type="ECO:0000256" key="1">
    <source>
        <dbReference type="ARBA" id="ARBA00010641"/>
    </source>
</evidence>
<evidence type="ECO:0000313" key="9">
    <source>
        <dbReference type="Proteomes" id="UP001329151"/>
    </source>
</evidence>
<evidence type="ECO:0000313" key="8">
    <source>
        <dbReference type="EMBL" id="BET25317.1"/>
    </source>
</evidence>
<dbReference type="GO" id="GO:0003677">
    <property type="term" value="F:DNA binding"/>
    <property type="evidence" value="ECO:0007669"/>
    <property type="project" value="UniProtKB-KW"/>
</dbReference>
<dbReference type="InterPro" id="IPR013324">
    <property type="entry name" value="RNA_pol_sigma_r3/r4-like"/>
</dbReference>
<dbReference type="KEGG" id="lto:RGQ30_08180"/>
<feature type="domain" description="RNA polymerase sigma-70 region 2" evidence="6">
    <location>
        <begin position="44"/>
        <end position="106"/>
    </location>
</feature>
<gene>
    <name evidence="8" type="ORF">RGQ30_08180</name>
</gene>
<keyword evidence="4" id="KW-0238">DNA-binding</keyword>
<name>A0AA86MHN4_9BURK</name>
<keyword evidence="5" id="KW-0804">Transcription</keyword>
<reference evidence="8 9" key="1">
    <citation type="submission" date="2023-10" db="EMBL/GenBank/DDBJ databases">
        <title>Complete Genome Sequence of Limnobacter thiooxidans CS-K2T, Isolated from freshwater lake sediments in Bavaria, Germany.</title>
        <authorList>
            <person name="Naruki M."/>
            <person name="Watanabe A."/>
            <person name="Warashina T."/>
            <person name="Morita T."/>
            <person name="Arakawa K."/>
        </authorList>
    </citation>
    <scope>NUCLEOTIDE SEQUENCE [LARGE SCALE GENOMIC DNA]</scope>
    <source>
        <strain evidence="8 9">CS-K2</strain>
    </source>
</reference>
<evidence type="ECO:0000256" key="3">
    <source>
        <dbReference type="ARBA" id="ARBA00023082"/>
    </source>
</evidence>
<organism evidence="8 9">
    <name type="scientific">Limnobacter thiooxidans</name>
    <dbReference type="NCBI Taxonomy" id="131080"/>
    <lineage>
        <taxon>Bacteria</taxon>
        <taxon>Pseudomonadati</taxon>
        <taxon>Pseudomonadota</taxon>
        <taxon>Betaproteobacteria</taxon>
        <taxon>Burkholderiales</taxon>
        <taxon>Burkholderiaceae</taxon>
        <taxon>Limnobacter</taxon>
    </lineage>
</organism>
<keyword evidence="2" id="KW-0805">Transcription regulation</keyword>
<dbReference type="PANTHER" id="PTHR43133:SF58">
    <property type="entry name" value="ECF RNA POLYMERASE SIGMA FACTOR SIGD"/>
    <property type="match status" value="1"/>
</dbReference>
<protein>
    <submittedName>
        <fullName evidence="8">Sigma-70 family RNA polymerase sigma factor</fullName>
    </submittedName>
</protein>
<dbReference type="Proteomes" id="UP001329151">
    <property type="component" value="Chromosome"/>
</dbReference>
<feature type="domain" description="RNA polymerase sigma factor 70 region 4 type 2" evidence="7">
    <location>
        <begin position="134"/>
        <end position="185"/>
    </location>
</feature>
<sequence length="193" mass="22058">MTPPNEFTPTAPYDDFERTLKPLWMRGQRGDSSAYREALATIAQRLRRFYGRRLQALPDEVEDLVQETLLALHLQRGTYDETLPVSSWVFAIARHKLVDLWRRRGRKESLNDSLDELTEDQHPFAPEELPSKRDLSVLLEQLPESQKQAILLTKIEGLSMVEASNRSGVSVAALKVQVHRGLKQLAALVREES</sequence>
<dbReference type="Pfam" id="PF08281">
    <property type="entry name" value="Sigma70_r4_2"/>
    <property type="match status" value="1"/>
</dbReference>
<accession>A0AA86MHN4</accession>
<dbReference type="SUPFAM" id="SSF88659">
    <property type="entry name" value="Sigma3 and sigma4 domains of RNA polymerase sigma factors"/>
    <property type="match status" value="1"/>
</dbReference>
<dbReference type="NCBIfam" id="TIGR02937">
    <property type="entry name" value="sigma70-ECF"/>
    <property type="match status" value="1"/>
</dbReference>
<evidence type="ECO:0000256" key="5">
    <source>
        <dbReference type="ARBA" id="ARBA00023163"/>
    </source>
</evidence>
<evidence type="ECO:0000256" key="4">
    <source>
        <dbReference type="ARBA" id="ARBA00023125"/>
    </source>
</evidence>
<dbReference type="EMBL" id="AP028947">
    <property type="protein sequence ID" value="BET25317.1"/>
    <property type="molecule type" value="Genomic_DNA"/>
</dbReference>
<proteinExistence type="inferred from homology"/>
<dbReference type="InterPro" id="IPR013249">
    <property type="entry name" value="RNA_pol_sigma70_r4_t2"/>
</dbReference>
<dbReference type="Gene3D" id="1.10.1740.10">
    <property type="match status" value="1"/>
</dbReference>
<dbReference type="PANTHER" id="PTHR43133">
    <property type="entry name" value="RNA POLYMERASE ECF-TYPE SIGMA FACTO"/>
    <property type="match status" value="1"/>
</dbReference>
<evidence type="ECO:0000259" key="7">
    <source>
        <dbReference type="Pfam" id="PF08281"/>
    </source>
</evidence>
<dbReference type="Pfam" id="PF04542">
    <property type="entry name" value="Sigma70_r2"/>
    <property type="match status" value="1"/>
</dbReference>
<comment type="similarity">
    <text evidence="1">Belongs to the sigma-70 factor family. ECF subfamily.</text>
</comment>
<dbReference type="AlphaFoldDB" id="A0AA86MHN4"/>